<name>A0A4Y2HP72_ARAVE</name>
<reference evidence="2 3" key="1">
    <citation type="journal article" date="2019" name="Sci. Rep.">
        <title>Orb-weaving spider Araneus ventricosus genome elucidates the spidroin gene catalogue.</title>
        <authorList>
            <person name="Kono N."/>
            <person name="Nakamura H."/>
            <person name="Ohtoshi R."/>
            <person name="Moran D.A.P."/>
            <person name="Shinohara A."/>
            <person name="Yoshida Y."/>
            <person name="Fujiwara M."/>
            <person name="Mori M."/>
            <person name="Tomita M."/>
            <person name="Arakawa K."/>
        </authorList>
    </citation>
    <scope>NUCLEOTIDE SEQUENCE [LARGE SCALE GENOMIC DNA]</scope>
</reference>
<keyword evidence="1" id="KW-1133">Transmembrane helix</keyword>
<dbReference type="EMBL" id="BGPR01103677">
    <property type="protein sequence ID" value="GBM67176.1"/>
    <property type="molecule type" value="Genomic_DNA"/>
</dbReference>
<feature type="transmembrane region" description="Helical" evidence="1">
    <location>
        <begin position="31"/>
        <end position="48"/>
    </location>
</feature>
<accession>A0A4Y2HP72</accession>
<proteinExistence type="predicted"/>
<keyword evidence="1" id="KW-0812">Transmembrane</keyword>
<sequence>MDLPKVVAWMTATPWLWIMMKFVVFPDLFDLIPLIIFGYLLVLLNRAIRKDDLQMKRDAFTQTEVHRCEEKCTQTVYEANNAATQIEKIQLFEKSTQAAVIQREASTQIDQKEFSSKSTEIVSKIMQDKDVQTSLPVSESKESQTSGCLLSDKEVQTEIIPNNSCKVFVP</sequence>
<evidence type="ECO:0000256" key="1">
    <source>
        <dbReference type="SAM" id="Phobius"/>
    </source>
</evidence>
<protein>
    <submittedName>
        <fullName evidence="2">Uncharacterized protein</fullName>
    </submittedName>
</protein>
<evidence type="ECO:0000313" key="3">
    <source>
        <dbReference type="Proteomes" id="UP000499080"/>
    </source>
</evidence>
<keyword evidence="1" id="KW-0472">Membrane</keyword>
<keyword evidence="3" id="KW-1185">Reference proteome</keyword>
<dbReference type="AlphaFoldDB" id="A0A4Y2HP72"/>
<dbReference type="Proteomes" id="UP000499080">
    <property type="component" value="Unassembled WGS sequence"/>
</dbReference>
<organism evidence="2 3">
    <name type="scientific">Araneus ventricosus</name>
    <name type="common">Orbweaver spider</name>
    <name type="synonym">Epeira ventricosa</name>
    <dbReference type="NCBI Taxonomy" id="182803"/>
    <lineage>
        <taxon>Eukaryota</taxon>
        <taxon>Metazoa</taxon>
        <taxon>Ecdysozoa</taxon>
        <taxon>Arthropoda</taxon>
        <taxon>Chelicerata</taxon>
        <taxon>Arachnida</taxon>
        <taxon>Araneae</taxon>
        <taxon>Araneomorphae</taxon>
        <taxon>Entelegynae</taxon>
        <taxon>Araneoidea</taxon>
        <taxon>Araneidae</taxon>
        <taxon>Araneus</taxon>
    </lineage>
</organism>
<evidence type="ECO:0000313" key="2">
    <source>
        <dbReference type="EMBL" id="GBM67176.1"/>
    </source>
</evidence>
<gene>
    <name evidence="2" type="ORF">AVEN_22683_1</name>
</gene>
<comment type="caution">
    <text evidence="2">The sequence shown here is derived from an EMBL/GenBank/DDBJ whole genome shotgun (WGS) entry which is preliminary data.</text>
</comment>
<feature type="non-terminal residue" evidence="2">
    <location>
        <position position="170"/>
    </location>
</feature>